<dbReference type="EMBL" id="JPSL02000038">
    <property type="protein sequence ID" value="KGQ22700.1"/>
    <property type="molecule type" value="Genomic_DNA"/>
</dbReference>
<dbReference type="OrthoDB" id="33329at2"/>
<name>A0A0A2WWR1_THEFI</name>
<keyword evidence="1" id="KW-1133">Transmembrane helix</keyword>
<reference evidence="2 3" key="1">
    <citation type="journal article" date="2015" name="Genome Announc.">
        <title>Draft Genome Sequence of the Thermophile Thermus filiformis ATCC 43280, Producer of Carotenoid-(Di)glucoside-Branched Fatty Acid (Di)esters and Source of Hyperthermostable Enzymes of Biotechnological Interest.</title>
        <authorList>
            <person name="Mandelli F."/>
            <person name="Oliveira Ramires B."/>
            <person name="Couger M.B."/>
            <person name="Paixao D.A."/>
            <person name="Camilo C.M."/>
            <person name="Polikarpov I."/>
            <person name="Prade R."/>
            <person name="Riano-Pachon D.M."/>
            <person name="Squina F.M."/>
        </authorList>
    </citation>
    <scope>NUCLEOTIDE SEQUENCE [LARGE SCALE GENOMIC DNA]</scope>
    <source>
        <strain evidence="2 3">ATCC 43280</strain>
    </source>
</reference>
<feature type="transmembrane region" description="Helical" evidence="1">
    <location>
        <begin position="70"/>
        <end position="87"/>
    </location>
</feature>
<evidence type="ECO:0000313" key="3">
    <source>
        <dbReference type="Proteomes" id="UP000030364"/>
    </source>
</evidence>
<dbReference type="AlphaFoldDB" id="A0A0A2WWR1"/>
<dbReference type="Proteomes" id="UP000030364">
    <property type="component" value="Unassembled WGS sequence"/>
</dbReference>
<keyword evidence="1" id="KW-0812">Transmembrane</keyword>
<keyword evidence="3" id="KW-1185">Reference proteome</keyword>
<feature type="transmembrane region" description="Helical" evidence="1">
    <location>
        <begin position="44"/>
        <end position="63"/>
    </location>
</feature>
<keyword evidence="1" id="KW-0472">Membrane</keyword>
<comment type="caution">
    <text evidence="2">The sequence shown here is derived from an EMBL/GenBank/DDBJ whole genome shotgun (WGS) entry which is preliminary data.</text>
</comment>
<evidence type="ECO:0000313" key="2">
    <source>
        <dbReference type="EMBL" id="KGQ22700.1"/>
    </source>
</evidence>
<sequence length="127" mass="14107">MLWVKLHAFLGLFLLIGGLALTLWALPFLLREPPRPFFRALRGLAYAALAQVLLGFLLLFLGLRPQNPLHLLYGTLLATVWHFLGGLERGGWFYQSLKTPPAQTGPWVAGGMLFALGLLMRVYFTGG</sequence>
<gene>
    <name evidence="2" type="ORF">THFILI_05165</name>
</gene>
<dbReference type="PATRIC" id="fig|276.5.peg.466"/>
<dbReference type="STRING" id="276.THFILI_05165"/>
<accession>A0A0A2WWR1</accession>
<organism evidence="2 3">
    <name type="scientific">Thermus filiformis</name>
    <dbReference type="NCBI Taxonomy" id="276"/>
    <lineage>
        <taxon>Bacteria</taxon>
        <taxon>Thermotogati</taxon>
        <taxon>Deinococcota</taxon>
        <taxon>Deinococci</taxon>
        <taxon>Thermales</taxon>
        <taxon>Thermaceae</taxon>
        <taxon>Thermus</taxon>
    </lineage>
</organism>
<dbReference type="RefSeq" id="WP_038061604.1">
    <property type="nucleotide sequence ID" value="NZ_JPSL02000038.1"/>
</dbReference>
<proteinExistence type="predicted"/>
<evidence type="ECO:0000256" key="1">
    <source>
        <dbReference type="SAM" id="Phobius"/>
    </source>
</evidence>
<feature type="transmembrane region" description="Helical" evidence="1">
    <location>
        <begin position="107"/>
        <end position="124"/>
    </location>
</feature>
<protein>
    <submittedName>
        <fullName evidence="2">Uncharacterized protein</fullName>
    </submittedName>
</protein>